<keyword evidence="3" id="KW-1185">Reference proteome</keyword>
<dbReference type="AlphaFoldDB" id="A0A4S8LSM9"/>
<proteinExistence type="predicted"/>
<dbReference type="Proteomes" id="UP000297245">
    <property type="component" value="Unassembled WGS sequence"/>
</dbReference>
<feature type="region of interest" description="Disordered" evidence="1">
    <location>
        <begin position="20"/>
        <end position="41"/>
    </location>
</feature>
<evidence type="ECO:0000256" key="1">
    <source>
        <dbReference type="SAM" id="MobiDB-lite"/>
    </source>
</evidence>
<evidence type="ECO:0000313" key="2">
    <source>
        <dbReference type="EMBL" id="THU92519.1"/>
    </source>
</evidence>
<accession>A0A4S8LSM9</accession>
<evidence type="ECO:0000313" key="3">
    <source>
        <dbReference type="Proteomes" id="UP000297245"/>
    </source>
</evidence>
<organism evidence="2 3">
    <name type="scientific">Dendrothele bispora (strain CBS 962.96)</name>
    <dbReference type="NCBI Taxonomy" id="1314807"/>
    <lineage>
        <taxon>Eukaryota</taxon>
        <taxon>Fungi</taxon>
        <taxon>Dikarya</taxon>
        <taxon>Basidiomycota</taxon>
        <taxon>Agaricomycotina</taxon>
        <taxon>Agaricomycetes</taxon>
        <taxon>Agaricomycetidae</taxon>
        <taxon>Agaricales</taxon>
        <taxon>Agaricales incertae sedis</taxon>
        <taxon>Dendrothele</taxon>
    </lineage>
</organism>
<gene>
    <name evidence="2" type="ORF">K435DRAFT_862371</name>
</gene>
<protein>
    <submittedName>
        <fullName evidence="2">Uncharacterized protein</fullName>
    </submittedName>
</protein>
<dbReference type="EMBL" id="ML179276">
    <property type="protein sequence ID" value="THU92519.1"/>
    <property type="molecule type" value="Genomic_DNA"/>
</dbReference>
<feature type="compositionally biased region" description="Pro residues" evidence="1">
    <location>
        <begin position="26"/>
        <end position="36"/>
    </location>
</feature>
<reference evidence="2 3" key="1">
    <citation type="journal article" date="2019" name="Nat. Ecol. Evol.">
        <title>Megaphylogeny resolves global patterns of mushroom evolution.</title>
        <authorList>
            <person name="Varga T."/>
            <person name="Krizsan K."/>
            <person name="Foldi C."/>
            <person name="Dima B."/>
            <person name="Sanchez-Garcia M."/>
            <person name="Sanchez-Ramirez S."/>
            <person name="Szollosi G.J."/>
            <person name="Szarkandi J.G."/>
            <person name="Papp V."/>
            <person name="Albert L."/>
            <person name="Andreopoulos W."/>
            <person name="Angelini C."/>
            <person name="Antonin V."/>
            <person name="Barry K.W."/>
            <person name="Bougher N.L."/>
            <person name="Buchanan P."/>
            <person name="Buyck B."/>
            <person name="Bense V."/>
            <person name="Catcheside P."/>
            <person name="Chovatia M."/>
            <person name="Cooper J."/>
            <person name="Damon W."/>
            <person name="Desjardin D."/>
            <person name="Finy P."/>
            <person name="Geml J."/>
            <person name="Haridas S."/>
            <person name="Hughes K."/>
            <person name="Justo A."/>
            <person name="Karasinski D."/>
            <person name="Kautmanova I."/>
            <person name="Kiss B."/>
            <person name="Kocsube S."/>
            <person name="Kotiranta H."/>
            <person name="LaButti K.M."/>
            <person name="Lechner B.E."/>
            <person name="Liimatainen K."/>
            <person name="Lipzen A."/>
            <person name="Lukacs Z."/>
            <person name="Mihaltcheva S."/>
            <person name="Morgado L.N."/>
            <person name="Niskanen T."/>
            <person name="Noordeloos M.E."/>
            <person name="Ohm R.A."/>
            <person name="Ortiz-Santana B."/>
            <person name="Ovrebo C."/>
            <person name="Racz N."/>
            <person name="Riley R."/>
            <person name="Savchenko A."/>
            <person name="Shiryaev A."/>
            <person name="Soop K."/>
            <person name="Spirin V."/>
            <person name="Szebenyi C."/>
            <person name="Tomsovsky M."/>
            <person name="Tulloss R.E."/>
            <person name="Uehling J."/>
            <person name="Grigoriev I.V."/>
            <person name="Vagvolgyi C."/>
            <person name="Papp T."/>
            <person name="Martin F.M."/>
            <person name="Miettinen O."/>
            <person name="Hibbett D.S."/>
            <person name="Nagy L.G."/>
        </authorList>
    </citation>
    <scope>NUCLEOTIDE SEQUENCE [LARGE SCALE GENOMIC DNA]</scope>
    <source>
        <strain evidence="2 3">CBS 962.96</strain>
    </source>
</reference>
<name>A0A4S8LSM9_DENBC</name>
<sequence length="204" mass="22504">MDRQIFQPIGNVPPGRQVYQAGHLPAPSPQPYPFPNLPTAHLSNDQHPLVIHAPIPQASHFAPQHSFDARVNASYSSISPGALPIHSPQVGYGQLYPTQHEDFRTPSHPTLPPLHEDHCVPSHPTCHDNFHIPSLQSQSTGHDNFHMPRLPPQPMGHQDFRLPPLASHHEDLHIGVRKIRQEPGAVKSVSMSIMTGHVGGKIDT</sequence>